<dbReference type="OrthoDB" id="4336274at2"/>
<keyword evidence="3" id="KW-1185">Reference proteome</keyword>
<evidence type="ECO:0000256" key="1">
    <source>
        <dbReference type="SAM" id="Phobius"/>
    </source>
</evidence>
<feature type="transmembrane region" description="Helical" evidence="1">
    <location>
        <begin position="121"/>
        <end position="146"/>
    </location>
</feature>
<dbReference type="RefSeq" id="WP_158060307.1">
    <property type="nucleotide sequence ID" value="NZ_CP044427.1"/>
</dbReference>
<keyword evidence="1" id="KW-0472">Membrane</keyword>
<feature type="transmembrane region" description="Helical" evidence="1">
    <location>
        <begin position="67"/>
        <end position="94"/>
    </location>
</feature>
<dbReference type="EMBL" id="CP044427">
    <property type="protein sequence ID" value="QFG67915.1"/>
    <property type="molecule type" value="Genomic_DNA"/>
</dbReference>
<evidence type="ECO:0000313" key="2">
    <source>
        <dbReference type="EMBL" id="QFG67915.1"/>
    </source>
</evidence>
<feature type="transmembrane region" description="Helical" evidence="1">
    <location>
        <begin position="186"/>
        <end position="212"/>
    </location>
</feature>
<dbReference type="Proteomes" id="UP000326546">
    <property type="component" value="Chromosome"/>
</dbReference>
<keyword evidence="1" id="KW-0812">Transmembrane</keyword>
<gene>
    <name evidence="2" type="ORF">FY030_03535</name>
</gene>
<evidence type="ECO:0000313" key="3">
    <source>
        <dbReference type="Proteomes" id="UP000326546"/>
    </source>
</evidence>
<feature type="transmembrane region" description="Helical" evidence="1">
    <location>
        <begin position="24"/>
        <end position="47"/>
    </location>
</feature>
<dbReference type="KEGG" id="serw:FY030_03535"/>
<organism evidence="2 3">
    <name type="scientific">Ornithinimicrobium pratense</name>
    <dbReference type="NCBI Taxonomy" id="2593973"/>
    <lineage>
        <taxon>Bacteria</taxon>
        <taxon>Bacillati</taxon>
        <taxon>Actinomycetota</taxon>
        <taxon>Actinomycetes</taxon>
        <taxon>Micrococcales</taxon>
        <taxon>Ornithinimicrobiaceae</taxon>
        <taxon>Ornithinimicrobium</taxon>
    </lineage>
</organism>
<reference evidence="2 3" key="1">
    <citation type="submission" date="2019-09" db="EMBL/GenBank/DDBJ databases">
        <title>Serinicoccus pratensis sp. nov., isolated from meadow soil.</title>
        <authorList>
            <person name="Zhang W."/>
        </authorList>
    </citation>
    <scope>NUCLEOTIDE SEQUENCE [LARGE SCALE GENOMIC DNA]</scope>
    <source>
        <strain evidence="2 3">W204</strain>
    </source>
</reference>
<protein>
    <submittedName>
        <fullName evidence="2">ABC transporter permease subunit</fullName>
    </submittedName>
</protein>
<proteinExistence type="predicted"/>
<dbReference type="Pfam" id="PF12730">
    <property type="entry name" value="ABC2_membrane_4"/>
    <property type="match status" value="1"/>
</dbReference>
<dbReference type="AlphaFoldDB" id="A0A5J6V2H3"/>
<feature type="transmembrane region" description="Helical" evidence="1">
    <location>
        <begin position="158"/>
        <end position="179"/>
    </location>
</feature>
<feature type="transmembrane region" description="Helical" evidence="1">
    <location>
        <begin position="232"/>
        <end position="251"/>
    </location>
</feature>
<name>A0A5J6V2H3_9MICO</name>
<keyword evidence="1" id="KW-1133">Transmembrane helix</keyword>
<sequence>MSLIAPEVITAVAVEGRKAASSPVLLTTGVLLVAGVGVLAGVMTAAARGGNEQIRAQLAGLGDADPWPQLIGGASQITAAAGFLAFGVALSWLIGREFTDRTVAGLFALPISRTHIALGKLAVFAGATFPVALLLTAVVFLVGLVSGLGAPDPAAWNGLARLFILTVLTGFLVWPAAWVATLGRGLLPGIAATVVLIVIAQVFAVMGTGAWFPIVAPALWAVAPEQVSARQLTLVALVPALSAALTVRAWSRLQLDR</sequence>
<accession>A0A5J6V2H3</accession>